<accession>A0ABD3MKC3</accession>
<dbReference type="EMBL" id="JALLPJ020001418">
    <property type="protein sequence ID" value="KAL3764525.1"/>
    <property type="molecule type" value="Genomic_DNA"/>
</dbReference>
<evidence type="ECO:0000256" key="1">
    <source>
        <dbReference type="SAM" id="SignalP"/>
    </source>
</evidence>
<name>A0ABD3MKC3_9STRA</name>
<dbReference type="InterPro" id="IPR045892">
    <property type="entry name" value="CrtISO-like"/>
</dbReference>
<sequence>MHSHKAMAKLNFLLASLLAGNIHSFAPVNSRARYRSPNLKSTLEEEVDCIVIGSGIGGLSCASLLAATVVEIKRTGRKVKVLEKHYEIGGCAHEFYMDMDGKTVPSSSIKEKRDDLFHFEAGPSLYSGLSDERSPNPLKHIYQMIEEEPEWITYYQWGAFLPEAPEGYQMSIGAENFVKILETYGGPDAVKDWEMLAEKLRPMAGGVKGIPHAAIRSDWGIFLTLIAKYPGDFLNVLKFASAFSKPFNLDELGVKNDFLRNYLDMLAFLLQGLPADETLSVVMAYMVEDFFKENAVMDFPKGGSGELMAALARGVTKRPGCSVEISTAVDEVLVENGRAIGVKLAKSGRIIKAKEAIISNADLYNTYKFVPKGVHEMFDEERDKFLGATAKPSDGSVPYCKSFMHLHLGVKAELIPEDAPPQWTVVQDWSKGIDAVGNVVVVSVGSKLDPSLAPPGYHVIHAYTAGNEPFEDWEQFEHLLDDAAAREKNEAYQAFKDARAQPIWDAIQKRAPAVVKGACTVEKVATPLTHARFLSRHRGNYGLAIAPGNQYGWKFPEVTTPIDGYYRCGDSTTSGIGVPAVASSGAVCANAIMSVWEQLKLNSKIRMP</sequence>
<feature type="signal peptide" evidence="1">
    <location>
        <begin position="1"/>
        <end position="19"/>
    </location>
</feature>
<dbReference type="Gene3D" id="3.50.50.60">
    <property type="entry name" value="FAD/NAD(P)-binding domain"/>
    <property type="match status" value="2"/>
</dbReference>
<dbReference type="PANTHER" id="PTHR46313:SF3">
    <property type="entry name" value="PROLYCOPENE ISOMERASE, CHLOROPLASTIC"/>
    <property type="match status" value="1"/>
</dbReference>
<dbReference type="InterPro" id="IPR036188">
    <property type="entry name" value="FAD/NAD-bd_sf"/>
</dbReference>
<keyword evidence="4" id="KW-1185">Reference proteome</keyword>
<reference evidence="3 4" key="1">
    <citation type="submission" date="2024-10" db="EMBL/GenBank/DDBJ databases">
        <title>Updated reference genomes for cyclostephanoid diatoms.</title>
        <authorList>
            <person name="Roberts W.R."/>
            <person name="Alverson A.J."/>
        </authorList>
    </citation>
    <scope>NUCLEOTIDE SEQUENCE [LARGE SCALE GENOMIC DNA]</scope>
    <source>
        <strain evidence="3 4">AJA010-31</strain>
    </source>
</reference>
<evidence type="ECO:0000313" key="3">
    <source>
        <dbReference type="EMBL" id="KAL3764525.1"/>
    </source>
</evidence>
<dbReference type="SUPFAM" id="SSF51905">
    <property type="entry name" value="FAD/NAD(P)-binding domain"/>
    <property type="match status" value="1"/>
</dbReference>
<feature type="domain" description="Amine oxidase" evidence="2">
    <location>
        <begin position="263"/>
        <end position="592"/>
    </location>
</feature>
<dbReference type="PANTHER" id="PTHR46313">
    <property type="match status" value="1"/>
</dbReference>
<dbReference type="Proteomes" id="UP001530400">
    <property type="component" value="Unassembled WGS sequence"/>
</dbReference>
<comment type="caution">
    <text evidence="3">The sequence shown here is derived from an EMBL/GenBank/DDBJ whole genome shotgun (WGS) entry which is preliminary data.</text>
</comment>
<dbReference type="Pfam" id="PF13450">
    <property type="entry name" value="NAD_binding_8"/>
    <property type="match status" value="1"/>
</dbReference>
<dbReference type="InterPro" id="IPR002937">
    <property type="entry name" value="Amino_oxidase"/>
</dbReference>
<feature type="chain" id="PRO_5044830592" description="Amine oxidase domain-containing protein" evidence="1">
    <location>
        <begin position="20"/>
        <end position="608"/>
    </location>
</feature>
<dbReference type="Pfam" id="PF01593">
    <property type="entry name" value="Amino_oxidase"/>
    <property type="match status" value="1"/>
</dbReference>
<protein>
    <recommendedName>
        <fullName evidence="2">Amine oxidase domain-containing protein</fullName>
    </recommendedName>
</protein>
<evidence type="ECO:0000313" key="4">
    <source>
        <dbReference type="Proteomes" id="UP001530400"/>
    </source>
</evidence>
<keyword evidence="1" id="KW-0732">Signal</keyword>
<dbReference type="AlphaFoldDB" id="A0ABD3MKC3"/>
<proteinExistence type="predicted"/>
<evidence type="ECO:0000259" key="2">
    <source>
        <dbReference type="Pfam" id="PF01593"/>
    </source>
</evidence>
<gene>
    <name evidence="3" type="ORF">ACHAWO_007042</name>
</gene>
<organism evidence="3 4">
    <name type="scientific">Cyclotella atomus</name>
    <dbReference type="NCBI Taxonomy" id="382360"/>
    <lineage>
        <taxon>Eukaryota</taxon>
        <taxon>Sar</taxon>
        <taxon>Stramenopiles</taxon>
        <taxon>Ochrophyta</taxon>
        <taxon>Bacillariophyta</taxon>
        <taxon>Coscinodiscophyceae</taxon>
        <taxon>Thalassiosirophycidae</taxon>
        <taxon>Stephanodiscales</taxon>
        <taxon>Stephanodiscaceae</taxon>
        <taxon>Cyclotella</taxon>
    </lineage>
</organism>